<evidence type="ECO:0000313" key="5">
    <source>
        <dbReference type="EMBL" id="MCS5711557.1"/>
    </source>
</evidence>
<reference evidence="5" key="3">
    <citation type="submission" date="2021-06" db="EMBL/GenBank/DDBJ databases">
        <title>Genomic Description and Analysis of Intracellular Bacteria, Candidatus Berkiella cookevillensis and Candidatus Berkiella aquae.</title>
        <authorList>
            <person name="Kidane D.T."/>
            <person name="Mehari Y.T."/>
            <person name="Rice F.C."/>
            <person name="Arivett B.A."/>
            <person name="Farone A.L."/>
            <person name="Berk S.G."/>
            <person name="Farone M.B."/>
        </authorList>
    </citation>
    <scope>NUCLEOTIDE SEQUENCE</scope>
    <source>
        <strain evidence="5">HT99</strain>
    </source>
</reference>
<dbReference type="PANTHER" id="PTHR13504:SF38">
    <property type="entry name" value="FIDO DOMAIN-CONTAINING PROTEIN"/>
    <property type="match status" value="1"/>
</dbReference>
<dbReference type="InterPro" id="IPR040198">
    <property type="entry name" value="Fido_containing"/>
</dbReference>
<dbReference type="PROSITE" id="PS51459">
    <property type="entry name" value="FIDO"/>
    <property type="match status" value="1"/>
</dbReference>
<dbReference type="AlphaFoldDB" id="A0A0Q9YLK2"/>
<gene>
    <name evidence="5" type="ORF">HT99x_008920</name>
    <name evidence="4" type="ORF">HT99x_01382</name>
</gene>
<dbReference type="InterPro" id="IPR036597">
    <property type="entry name" value="Fido-like_dom_sf"/>
</dbReference>
<feature type="binding site" evidence="2">
    <location>
        <begin position="347"/>
        <end position="354"/>
    </location>
    <ligand>
        <name>ATP</name>
        <dbReference type="ChEBI" id="CHEBI:30616"/>
    </ligand>
</feature>
<dbReference type="STRING" id="295108.HT99x_01382"/>
<dbReference type="PATRIC" id="fig|1590043.3.peg.1408"/>
<evidence type="ECO:0000256" key="1">
    <source>
        <dbReference type="PIRSR" id="PIRSR640198-1"/>
    </source>
</evidence>
<dbReference type="InterPro" id="IPR003812">
    <property type="entry name" value="Fido"/>
</dbReference>
<dbReference type="Gene3D" id="1.10.3290.10">
    <property type="entry name" value="Fido-like domain"/>
    <property type="match status" value="1"/>
</dbReference>
<proteinExistence type="predicted"/>
<name>A0A0Q9YLK2_9GAMM</name>
<dbReference type="EMBL" id="LKAJ01000004">
    <property type="protein sequence ID" value="KRG21629.1"/>
    <property type="molecule type" value="Genomic_DNA"/>
</dbReference>
<dbReference type="OrthoDB" id="9807853at2"/>
<keyword evidence="2" id="KW-0067">ATP-binding</keyword>
<dbReference type="RefSeq" id="WP_075066006.1">
    <property type="nucleotide sequence ID" value="NZ_LKAJ02000001.1"/>
</dbReference>
<evidence type="ECO:0000256" key="2">
    <source>
        <dbReference type="PIRSR" id="PIRSR640198-2"/>
    </source>
</evidence>
<evidence type="ECO:0000313" key="4">
    <source>
        <dbReference type="EMBL" id="KRG21629.1"/>
    </source>
</evidence>
<sequence>MESETSRKFSKAAGVFHDRYLPEKGAQLAGYAALMSVYQLEVPLPDRVAIISQKHKRYQKDHWLIFTPKHQPENTLHGHLVFALKYEGVNLSVLSALFKVTSQHALEEIIQGEPWSSYSRRIWFLYEWLTGKQLNIPDINDTKINFINVLDEKLQYAGPIRRSVRHRINNNLPGVQSFCPLIRRTALLDNYIHSHLNTIAKLELKSIHPDLLIRAAAFLLLKDSKASYAIEGETPPQNRAERWGKAIGQAGLHPLSHDELLRLQEIVIADFRYTHPGYRIDGGFVGDHDRATQQPIPVHISARFQDVPDLMDGLIETDNLLKEAEYNPVLAAAAIAFGFVFIHPFEDGNGRIHRYLIHHVLAENGFTPEGVAFPVSAVILDRLKEYRMVLEAYSSPRLKYVKWRANEKNNVEVLNETIDLYRYFDATIQAEFLFSCIKETIEEVIPKEIDYLQKYDEMKRFIENYIEMPDRLVNLLIIFLQQGEGKLSKRAKDNEFSALTQEEVNALETKFSSIFYR</sequence>
<dbReference type="Pfam" id="PF02661">
    <property type="entry name" value="Fic"/>
    <property type="match status" value="1"/>
</dbReference>
<dbReference type="EMBL" id="LKAJ02000001">
    <property type="protein sequence ID" value="MCS5711557.1"/>
    <property type="molecule type" value="Genomic_DNA"/>
</dbReference>
<keyword evidence="2" id="KW-0547">Nucleotide-binding</keyword>
<feature type="domain" description="Fido" evidence="3">
    <location>
        <begin position="255"/>
        <end position="406"/>
    </location>
</feature>
<evidence type="ECO:0000313" key="6">
    <source>
        <dbReference type="Proteomes" id="UP000051497"/>
    </source>
</evidence>
<dbReference type="SUPFAM" id="SSF140931">
    <property type="entry name" value="Fic-like"/>
    <property type="match status" value="1"/>
</dbReference>
<reference evidence="4" key="1">
    <citation type="submission" date="2015-09" db="EMBL/GenBank/DDBJ databases">
        <title>Draft Genome Sequences of Two Novel Amoeba-resistant Intranuclear Bacteria, Candidatus Berkiella cookevillensis and Candidatus Berkiella aquae.</title>
        <authorList>
            <person name="Mehari Y.T."/>
            <person name="Arivett B.A."/>
            <person name="Farone A.L."/>
            <person name="Gunderson J.H."/>
            <person name="Farone M.B."/>
        </authorList>
    </citation>
    <scope>NUCLEOTIDE SEQUENCE [LARGE SCALE GENOMIC DNA]</scope>
    <source>
        <strain evidence="4">HT99</strain>
    </source>
</reference>
<accession>A0A0Q9YLK2</accession>
<evidence type="ECO:0000259" key="3">
    <source>
        <dbReference type="PROSITE" id="PS51459"/>
    </source>
</evidence>
<reference evidence="5" key="2">
    <citation type="journal article" date="2016" name="Genome Announc.">
        <title>Draft Genome Sequences of Two Novel Amoeba-Resistant Intranuclear Bacteria, 'Candidatus Berkiella cookevillensis' and 'Candidatus Berkiella aquae'.</title>
        <authorList>
            <person name="Mehari Y.T."/>
            <person name="Arivett B.A."/>
            <person name="Farone A.L."/>
            <person name="Gunderson J.H."/>
            <person name="Farone M.B."/>
        </authorList>
    </citation>
    <scope>NUCLEOTIDE SEQUENCE</scope>
    <source>
        <strain evidence="5">HT99</strain>
    </source>
</reference>
<feature type="active site" evidence="1">
    <location>
        <position position="343"/>
    </location>
</feature>
<dbReference type="GO" id="GO:0005524">
    <property type="term" value="F:ATP binding"/>
    <property type="evidence" value="ECO:0007669"/>
    <property type="project" value="UniProtKB-KW"/>
</dbReference>
<keyword evidence="6" id="KW-1185">Reference proteome</keyword>
<organism evidence="4">
    <name type="scientific">Candidatus Berkiella aquae</name>
    <dbReference type="NCBI Taxonomy" id="295108"/>
    <lineage>
        <taxon>Bacteria</taxon>
        <taxon>Pseudomonadati</taxon>
        <taxon>Pseudomonadota</taxon>
        <taxon>Gammaproteobacteria</taxon>
        <taxon>Candidatus Berkiellales</taxon>
        <taxon>Candidatus Berkiellaceae</taxon>
        <taxon>Candidatus Berkiella</taxon>
    </lineage>
</organism>
<comment type="caution">
    <text evidence="4">The sequence shown here is derived from an EMBL/GenBank/DDBJ whole genome shotgun (WGS) entry which is preliminary data.</text>
</comment>
<dbReference type="Proteomes" id="UP000051497">
    <property type="component" value="Unassembled WGS sequence"/>
</dbReference>
<dbReference type="PANTHER" id="PTHR13504">
    <property type="entry name" value="FIDO DOMAIN-CONTAINING PROTEIN DDB_G0283145"/>
    <property type="match status" value="1"/>
</dbReference>
<protein>
    <submittedName>
        <fullName evidence="5">Fic family protein</fullName>
    </submittedName>
    <submittedName>
        <fullName evidence="4">Fic/DOC family protein</fullName>
    </submittedName>
</protein>